<dbReference type="GO" id="GO:0016853">
    <property type="term" value="F:isomerase activity"/>
    <property type="evidence" value="ECO:0007669"/>
    <property type="project" value="UniProtKB-KW"/>
</dbReference>
<dbReference type="Gene3D" id="3.40.50.720">
    <property type="entry name" value="NAD(P)-binding Rossmann-like Domain"/>
    <property type="match status" value="1"/>
</dbReference>
<dbReference type="Proteomes" id="UP000278733">
    <property type="component" value="Chromosome"/>
</dbReference>
<dbReference type="GO" id="GO:0004455">
    <property type="term" value="F:ketol-acid reductoisomerase activity"/>
    <property type="evidence" value="ECO:0007669"/>
    <property type="project" value="UniProtKB-EC"/>
</dbReference>
<name>A0A448MJ59_9PAST</name>
<organism evidence="1 2">
    <name type="scientific">Rodentibacter pneumotropicus</name>
    <dbReference type="NCBI Taxonomy" id="758"/>
    <lineage>
        <taxon>Bacteria</taxon>
        <taxon>Pseudomonadati</taxon>
        <taxon>Pseudomonadota</taxon>
        <taxon>Gammaproteobacteria</taxon>
        <taxon>Pasteurellales</taxon>
        <taxon>Pasteurellaceae</taxon>
        <taxon>Rodentibacter</taxon>
    </lineage>
</organism>
<reference evidence="1 2" key="1">
    <citation type="submission" date="2018-12" db="EMBL/GenBank/DDBJ databases">
        <authorList>
            <consortium name="Pathogen Informatics"/>
        </authorList>
    </citation>
    <scope>NUCLEOTIDE SEQUENCE [LARGE SCALE GENOMIC DNA]</scope>
    <source>
        <strain evidence="1 2">NCTC8284</strain>
    </source>
</reference>
<evidence type="ECO:0000313" key="1">
    <source>
        <dbReference type="EMBL" id="VEH65185.1"/>
    </source>
</evidence>
<protein>
    <submittedName>
        <fullName evidence="1">Ketol-acid reductoisomerase</fullName>
        <ecNumber evidence="1">1.1.1.86</ecNumber>
    </submittedName>
</protein>
<dbReference type="EC" id="1.1.1.86" evidence="1"/>
<sequence length="49" mass="5951">MANYFNTLNLRQKLDQLGRCRFMDREEFADEANFLKIKKLSLWAVERKV</sequence>
<dbReference type="KEGG" id="rpne:NCTC8284_00320"/>
<dbReference type="EMBL" id="LR134405">
    <property type="protein sequence ID" value="VEH65185.1"/>
    <property type="molecule type" value="Genomic_DNA"/>
</dbReference>
<keyword evidence="1" id="KW-0560">Oxidoreductase</keyword>
<accession>A0A448MJ59</accession>
<dbReference type="AlphaFoldDB" id="A0A448MJ59"/>
<evidence type="ECO:0000313" key="2">
    <source>
        <dbReference type="Proteomes" id="UP000278733"/>
    </source>
</evidence>
<keyword evidence="1" id="KW-0413">Isomerase</keyword>
<gene>
    <name evidence="1" type="primary">ilvC_3</name>
    <name evidence="1" type="ORF">NCTC8284_00320</name>
</gene>
<proteinExistence type="predicted"/>